<dbReference type="SUPFAM" id="SSF53850">
    <property type="entry name" value="Periplasmic binding protein-like II"/>
    <property type="match status" value="1"/>
</dbReference>
<evidence type="ECO:0000256" key="1">
    <source>
        <dbReference type="ARBA" id="ARBA00009437"/>
    </source>
</evidence>
<evidence type="ECO:0000256" key="3">
    <source>
        <dbReference type="ARBA" id="ARBA00023125"/>
    </source>
</evidence>
<dbReference type="InterPro" id="IPR036388">
    <property type="entry name" value="WH-like_DNA-bd_sf"/>
</dbReference>
<evidence type="ECO:0000313" key="7">
    <source>
        <dbReference type="Proteomes" id="UP000672657"/>
    </source>
</evidence>
<comment type="similarity">
    <text evidence="1">Belongs to the LysR transcriptional regulatory family.</text>
</comment>
<evidence type="ECO:0000256" key="2">
    <source>
        <dbReference type="ARBA" id="ARBA00023015"/>
    </source>
</evidence>
<accession>A0ABM8TLS4</accession>
<dbReference type="Pfam" id="PF00126">
    <property type="entry name" value="HTH_1"/>
    <property type="match status" value="1"/>
</dbReference>
<keyword evidence="2" id="KW-0805">Transcription regulation</keyword>
<dbReference type="PANTHER" id="PTHR30126">
    <property type="entry name" value="HTH-TYPE TRANSCRIPTIONAL REGULATOR"/>
    <property type="match status" value="1"/>
</dbReference>
<dbReference type="SUPFAM" id="SSF46785">
    <property type="entry name" value="Winged helix' DNA-binding domain"/>
    <property type="match status" value="1"/>
</dbReference>
<dbReference type="Gene3D" id="1.10.10.10">
    <property type="entry name" value="Winged helix-like DNA-binding domain superfamily/Winged helix DNA-binding domain"/>
    <property type="match status" value="1"/>
</dbReference>
<gene>
    <name evidence="6" type="primary">gltR_5</name>
    <name evidence="6" type="ORF">LMG26411_04355</name>
</gene>
<dbReference type="RefSeq" id="WP_211955340.1">
    <property type="nucleotide sequence ID" value="NZ_CAJPVI010000028.1"/>
</dbReference>
<dbReference type="Pfam" id="PF03466">
    <property type="entry name" value="LysR_substrate"/>
    <property type="match status" value="1"/>
</dbReference>
<dbReference type="Proteomes" id="UP000672657">
    <property type="component" value="Unassembled WGS sequence"/>
</dbReference>
<keyword evidence="3" id="KW-0238">DNA-binding</keyword>
<dbReference type="PANTHER" id="PTHR30126:SF77">
    <property type="entry name" value="TRANSCRIPTIONAL REGULATORY PROTEIN"/>
    <property type="match status" value="1"/>
</dbReference>
<reference evidence="6 7" key="1">
    <citation type="submission" date="2021-03" db="EMBL/GenBank/DDBJ databases">
        <authorList>
            <person name="Peeters C."/>
        </authorList>
    </citation>
    <scope>NUCLEOTIDE SEQUENCE [LARGE SCALE GENOMIC DNA]</scope>
    <source>
        <strain evidence="6 7">LMG 26411</strain>
    </source>
</reference>
<dbReference type="InterPro" id="IPR036390">
    <property type="entry name" value="WH_DNA-bd_sf"/>
</dbReference>
<dbReference type="InterPro" id="IPR005119">
    <property type="entry name" value="LysR_subst-bd"/>
</dbReference>
<proteinExistence type="inferred from homology"/>
<evidence type="ECO:0000313" key="6">
    <source>
        <dbReference type="EMBL" id="CAG2153208.1"/>
    </source>
</evidence>
<dbReference type="InterPro" id="IPR000847">
    <property type="entry name" value="LysR_HTH_N"/>
</dbReference>
<comment type="caution">
    <text evidence="6">The sequence shown here is derived from an EMBL/GenBank/DDBJ whole genome shotgun (WGS) entry which is preliminary data.</text>
</comment>
<keyword evidence="4" id="KW-0804">Transcription</keyword>
<sequence length="304" mass="34116">MNFKSLEVFYWVVNLNSFNKAAVKLHTTQPAVSQRVASLEEEMGIKALERGPRTIKLTAKGRVLYDYAERFMALRTEMMLKVAEDDSYSGVIRLGTAETIVQTWLAKFLERAHQKYPNLSIDIVVDITPTLREALKGGELDMAFVLGPQQDGELVEKELCKYELNFFSSPSLKVSKEPLSKQALTEHPIITFPKRTYPYTFLRQELATPEHGAPRIFTNCSLSTIVRMAEDGFGLCVVPRLAVSKEVEQGRLTVREAELKLRDLTFAVAYSRGSDEPIKMALATLACEIASVATAECHPAHRTK</sequence>
<dbReference type="CDD" id="cd05466">
    <property type="entry name" value="PBP2_LTTR_substrate"/>
    <property type="match status" value="1"/>
</dbReference>
<protein>
    <submittedName>
        <fullName evidence="6">HTH-type transcriptional regulator GltR</fullName>
    </submittedName>
</protein>
<feature type="domain" description="HTH lysR-type" evidence="5">
    <location>
        <begin position="1"/>
        <end position="58"/>
    </location>
</feature>
<dbReference type="Gene3D" id="3.40.190.10">
    <property type="entry name" value="Periplasmic binding protein-like II"/>
    <property type="match status" value="2"/>
</dbReference>
<dbReference type="EMBL" id="CAJPVI010000028">
    <property type="protein sequence ID" value="CAG2153208.1"/>
    <property type="molecule type" value="Genomic_DNA"/>
</dbReference>
<dbReference type="PROSITE" id="PS50931">
    <property type="entry name" value="HTH_LYSR"/>
    <property type="match status" value="1"/>
</dbReference>
<organism evidence="6 7">
    <name type="scientific">Cupriavidus numazuensis</name>
    <dbReference type="NCBI Taxonomy" id="221992"/>
    <lineage>
        <taxon>Bacteria</taxon>
        <taxon>Pseudomonadati</taxon>
        <taxon>Pseudomonadota</taxon>
        <taxon>Betaproteobacteria</taxon>
        <taxon>Burkholderiales</taxon>
        <taxon>Burkholderiaceae</taxon>
        <taxon>Cupriavidus</taxon>
    </lineage>
</organism>
<evidence type="ECO:0000256" key="4">
    <source>
        <dbReference type="ARBA" id="ARBA00023163"/>
    </source>
</evidence>
<dbReference type="PRINTS" id="PR00039">
    <property type="entry name" value="HTHLYSR"/>
</dbReference>
<evidence type="ECO:0000259" key="5">
    <source>
        <dbReference type="PROSITE" id="PS50931"/>
    </source>
</evidence>
<name>A0ABM8TLS4_9BURK</name>
<keyword evidence="7" id="KW-1185">Reference proteome</keyword>